<name>A0A382LWP0_9ZZZZ</name>
<accession>A0A382LWP0</accession>
<organism evidence="1">
    <name type="scientific">marine metagenome</name>
    <dbReference type="NCBI Taxonomy" id="408172"/>
    <lineage>
        <taxon>unclassified sequences</taxon>
        <taxon>metagenomes</taxon>
        <taxon>ecological metagenomes</taxon>
    </lineage>
</organism>
<evidence type="ECO:0000313" key="1">
    <source>
        <dbReference type="EMBL" id="SVC39452.1"/>
    </source>
</evidence>
<protein>
    <submittedName>
        <fullName evidence="1">Uncharacterized protein</fullName>
    </submittedName>
</protein>
<gene>
    <name evidence="1" type="ORF">METZ01_LOCUS292306</name>
</gene>
<dbReference type="EMBL" id="UINC01088860">
    <property type="protein sequence ID" value="SVC39452.1"/>
    <property type="molecule type" value="Genomic_DNA"/>
</dbReference>
<reference evidence="1" key="1">
    <citation type="submission" date="2018-05" db="EMBL/GenBank/DDBJ databases">
        <authorList>
            <person name="Lanie J.A."/>
            <person name="Ng W.-L."/>
            <person name="Kazmierczak K.M."/>
            <person name="Andrzejewski T.M."/>
            <person name="Davidsen T.M."/>
            <person name="Wayne K.J."/>
            <person name="Tettelin H."/>
            <person name="Glass J.I."/>
            <person name="Rusch D."/>
            <person name="Podicherti R."/>
            <person name="Tsui H.-C.T."/>
            <person name="Winkler M.E."/>
        </authorList>
    </citation>
    <scope>NUCLEOTIDE SEQUENCE</scope>
</reference>
<feature type="non-terminal residue" evidence="1">
    <location>
        <position position="1"/>
    </location>
</feature>
<sequence>DKYDKESKQSMYSSGITEENLEKIVFTYKEAAAFRMEWCEENPGEIEYSAYGNPAVATDWEKSKAALNSTANLLAKDFERKKAAFEYSRATTSKTGKLDPLKLHAYKTSEDIFLTTTQLAQAKSHGIILFLDLSGSMCEIIEDVTAQAITIAMFCRQVNIPFEAYSFTSTSYWRQEGKGIRDIECKASEMNVEGCKIVEMFSSKMNKKTFDEAAYTSFAIAKAHSYSNRMKYHLSSAYLHAVDGMGSTPLIQTAMLAYKITKKFTNKHAIQNTNIMFLTDGYPDGIHVVEDSKTDVKTSREIMINFEGKMVRGQGGREIYKNVLHRLKELTGATIMGFHLAYDASTFGSGYVNVNEDKDFPDVIKAWRKMGFSAWKNCVGYDDYFIIKINRSARF</sequence>
<dbReference type="AlphaFoldDB" id="A0A382LWP0"/>
<proteinExistence type="predicted"/>
<feature type="non-terminal residue" evidence="1">
    <location>
        <position position="395"/>
    </location>
</feature>